<accession>A0AB34IMI0</accession>
<protein>
    <submittedName>
        <fullName evidence="2">Uncharacterized protein</fullName>
    </submittedName>
</protein>
<proteinExistence type="predicted"/>
<organism evidence="2 3">
    <name type="scientific">Prymnesium parvum</name>
    <name type="common">Toxic golden alga</name>
    <dbReference type="NCBI Taxonomy" id="97485"/>
    <lineage>
        <taxon>Eukaryota</taxon>
        <taxon>Haptista</taxon>
        <taxon>Haptophyta</taxon>
        <taxon>Prymnesiophyceae</taxon>
        <taxon>Prymnesiales</taxon>
        <taxon>Prymnesiaceae</taxon>
        <taxon>Prymnesium</taxon>
    </lineage>
</organism>
<feature type="compositionally biased region" description="Pro residues" evidence="1">
    <location>
        <begin position="17"/>
        <end position="39"/>
    </location>
</feature>
<evidence type="ECO:0000313" key="2">
    <source>
        <dbReference type="EMBL" id="KAL1500684.1"/>
    </source>
</evidence>
<comment type="caution">
    <text evidence="2">The sequence shown here is derived from an EMBL/GenBank/DDBJ whole genome shotgun (WGS) entry which is preliminary data.</text>
</comment>
<reference evidence="2 3" key="1">
    <citation type="journal article" date="2024" name="Science">
        <title>Giant polyketide synthase enzymes in the biosynthesis of giant marine polyether toxins.</title>
        <authorList>
            <person name="Fallon T.R."/>
            <person name="Shende V.V."/>
            <person name="Wierzbicki I.H."/>
            <person name="Pendleton A.L."/>
            <person name="Watervoot N.F."/>
            <person name="Auber R.P."/>
            <person name="Gonzalez D.J."/>
            <person name="Wisecaver J.H."/>
            <person name="Moore B.S."/>
        </authorList>
    </citation>
    <scope>NUCLEOTIDE SEQUENCE [LARGE SCALE GENOMIC DNA]</scope>
    <source>
        <strain evidence="2 3">12B1</strain>
    </source>
</reference>
<feature type="region of interest" description="Disordered" evidence="1">
    <location>
        <begin position="1"/>
        <end position="47"/>
    </location>
</feature>
<name>A0AB34IMI0_PRYPA</name>
<gene>
    <name evidence="2" type="ORF">AB1Y20_013331</name>
</gene>
<dbReference type="AlphaFoldDB" id="A0AB34IMI0"/>
<sequence>MGCGCSRAAPPHESAPDPAPPRPPPADSAPIRPPRPRAPSDPDSPLGRALLLQRSRLQAALAVDAEAQARVSHVWAEYGGRRVEEALDCVSLVDGRFYADVAEFGGAPPRWEELPREGMITAETLLGEQMRRVAPLLRAVLAEYEEGASAANPHARHGTIGVMQDFCSLPQDNRTHDGVLRFQRGLLSMNMWYTHPWIPVLKLTTPLPSARRYTNRLPYERRGWCFFEAQASGIAKGSTALWDIAHFRGAKDLMQVIRQCQSGRKPPMSPDVFRAAMESAIADGRLKFTVMRDAYTVVELYRIGFVTIFERAYEFQAKGSINYNGLDWTSDDLLVFQEAMAYVGRHCKLQRIPDICWAGAGTFSEVSEARVYRVLASWNAHPGPKHALSEKRDGRDSSSSSVSTTGERAEAQAIRRQLTI</sequence>
<feature type="compositionally biased region" description="Basic and acidic residues" evidence="1">
    <location>
        <begin position="387"/>
        <end position="396"/>
    </location>
</feature>
<feature type="region of interest" description="Disordered" evidence="1">
    <location>
        <begin position="384"/>
        <end position="413"/>
    </location>
</feature>
<dbReference type="EMBL" id="JBGBPQ010000023">
    <property type="protein sequence ID" value="KAL1500684.1"/>
    <property type="molecule type" value="Genomic_DNA"/>
</dbReference>
<keyword evidence="3" id="KW-1185">Reference proteome</keyword>
<evidence type="ECO:0000313" key="3">
    <source>
        <dbReference type="Proteomes" id="UP001515480"/>
    </source>
</evidence>
<dbReference type="Proteomes" id="UP001515480">
    <property type="component" value="Unassembled WGS sequence"/>
</dbReference>
<evidence type="ECO:0000256" key="1">
    <source>
        <dbReference type="SAM" id="MobiDB-lite"/>
    </source>
</evidence>